<dbReference type="KEGG" id="nfu:107385915"/>
<gene>
    <name evidence="12" type="primary">gpr25</name>
    <name evidence="11" type="ORF">G4P62_010422</name>
</gene>
<dbReference type="GeneID" id="107385915"/>
<evidence type="ECO:0000256" key="5">
    <source>
        <dbReference type="ARBA" id="ARBA00023136"/>
    </source>
</evidence>
<reference evidence="11" key="2">
    <citation type="submission" date="2020-03" db="EMBL/GenBank/DDBJ databases">
        <title>Intra-Species Differences in Population Size shape Life History and Genome Evolution.</title>
        <authorList>
            <person name="Willemsen D."/>
            <person name="Cui R."/>
            <person name="Valenzano D.R."/>
        </authorList>
    </citation>
    <scope>NUCLEOTIDE SEQUENCE</scope>
    <source>
        <strain evidence="11">GRZ</strain>
        <tissue evidence="11">Whole</tissue>
    </source>
</reference>
<dbReference type="GO" id="GO:0007204">
    <property type="term" value="P:positive regulation of cytosolic calcium ion concentration"/>
    <property type="evidence" value="ECO:0007669"/>
    <property type="project" value="TreeGrafter"/>
</dbReference>
<keyword evidence="2 8" id="KW-0812">Transmembrane</keyword>
<feature type="transmembrane region" description="Helical" evidence="9">
    <location>
        <begin position="40"/>
        <end position="62"/>
    </location>
</feature>
<accession>A0A8C6L4A5</accession>
<feature type="transmembrane region" description="Helical" evidence="9">
    <location>
        <begin position="114"/>
        <end position="135"/>
    </location>
</feature>
<evidence type="ECO:0000256" key="7">
    <source>
        <dbReference type="ARBA" id="ARBA00023224"/>
    </source>
</evidence>
<evidence type="ECO:0000256" key="8">
    <source>
        <dbReference type="RuleBase" id="RU000688"/>
    </source>
</evidence>
<keyword evidence="5 9" id="KW-0472">Membrane</keyword>
<keyword evidence="6 8" id="KW-0675">Receptor</keyword>
<feature type="domain" description="G-protein coupled receptors family 1 profile" evidence="10">
    <location>
        <begin position="52"/>
        <end position="312"/>
    </location>
</feature>
<reference evidence="12" key="3">
    <citation type="submission" date="2025-05" db="UniProtKB">
        <authorList>
            <consortium name="Ensembl"/>
        </authorList>
    </citation>
    <scope>IDENTIFICATION</scope>
</reference>
<keyword evidence="7 8" id="KW-0807">Transducer</keyword>
<dbReference type="OMA" id="YFFLDHH"/>
<dbReference type="PANTHER" id="PTHR10489">
    <property type="entry name" value="CELL ADHESION MOLECULE"/>
    <property type="match status" value="1"/>
</dbReference>
<dbReference type="Ensembl" id="ENSNFUT00015015269.1">
    <property type="protein sequence ID" value="ENSNFUP00015014552.1"/>
    <property type="gene ID" value="ENSNFUG00015007070.1"/>
</dbReference>
<dbReference type="SUPFAM" id="SSF81321">
    <property type="entry name" value="Family A G protein-coupled receptor-like"/>
    <property type="match status" value="1"/>
</dbReference>
<feature type="transmembrane region" description="Helical" evidence="9">
    <location>
        <begin position="74"/>
        <end position="94"/>
    </location>
</feature>
<feature type="transmembrane region" description="Helical" evidence="9">
    <location>
        <begin position="155"/>
        <end position="176"/>
    </location>
</feature>
<dbReference type="Proteomes" id="UP000822369">
    <property type="component" value="Chromosome 14"/>
</dbReference>
<dbReference type="PANTHER" id="PTHR10489:SF954">
    <property type="entry name" value="G PROTEIN-COUPLED RECEPTOR 25"/>
    <property type="match status" value="1"/>
</dbReference>
<dbReference type="GeneTree" id="ENSGT01130000278303"/>
<sequence length="368" mass="41578">MNTYEDYVYDNFTGNESDYETDDHRCRFSSLRGSNVFMPVMYYLIFFTGFWGNLLVISVVGSQGKRRSRLVDTFVVNLALADLIFVITLPLWAISTSQDNQWSFGSASDLLCKLSSYIISVNRFSNIFFLTCMSVDRYLAIVKMMDSRYLRSSQCIRITCAALWITSLVLGIPSLVYRKVASSNGQQYCMEVRDSMFFLCMNLAIALLTFIFPVFIIALCYGNIVMHLNRHCVASGNPRTEARRKHSLKMVLCIIVAFVVSWLPYNTFKSTATISSLAKVNLSCETEFWLGNGLLISCCLAFFNSCVNPAIYFFLDHHFRRRATVLYKNCTGKPKLLQSFNSSVSFTNAGTSETCATSGGRSPLQMSP</sequence>
<evidence type="ECO:0000256" key="6">
    <source>
        <dbReference type="ARBA" id="ARBA00023170"/>
    </source>
</evidence>
<evidence type="ECO:0000313" key="13">
    <source>
        <dbReference type="Proteomes" id="UP000694548"/>
    </source>
</evidence>
<keyword evidence="3 9" id="KW-1133">Transmembrane helix</keyword>
<dbReference type="Gene3D" id="1.20.1070.10">
    <property type="entry name" value="Rhodopsin 7-helix transmembrane proteins"/>
    <property type="match status" value="1"/>
</dbReference>
<dbReference type="OrthoDB" id="8935849at2759"/>
<dbReference type="AlphaFoldDB" id="A0A8C6L4A5"/>
<feature type="transmembrane region" description="Helical" evidence="9">
    <location>
        <begin position="196"/>
        <end position="221"/>
    </location>
</feature>
<evidence type="ECO:0000313" key="11">
    <source>
        <dbReference type="EMBL" id="KAF7208563.1"/>
    </source>
</evidence>
<dbReference type="GO" id="GO:0060326">
    <property type="term" value="P:cell chemotaxis"/>
    <property type="evidence" value="ECO:0007669"/>
    <property type="project" value="TreeGrafter"/>
</dbReference>
<dbReference type="GO" id="GO:0009897">
    <property type="term" value="C:external side of plasma membrane"/>
    <property type="evidence" value="ECO:0007669"/>
    <property type="project" value="TreeGrafter"/>
</dbReference>
<reference evidence="12" key="1">
    <citation type="submission" date="2014-08" db="EMBL/GenBank/DDBJ databases">
        <authorList>
            <person name="Senf B."/>
            <person name="Petzold A."/>
            <person name="Downie B.R."/>
            <person name="Koch P."/>
            <person name="Platzer M."/>
        </authorList>
    </citation>
    <scope>NUCLEOTIDE SEQUENCE [LARGE SCALE GENOMIC DNA]</scope>
    <source>
        <strain evidence="12">GRZ</strain>
    </source>
</reference>
<comment type="similarity">
    <text evidence="8">Belongs to the G-protein coupled receptor 1 family.</text>
</comment>
<evidence type="ECO:0000256" key="9">
    <source>
        <dbReference type="SAM" id="Phobius"/>
    </source>
</evidence>
<keyword evidence="13" id="KW-1185">Reference proteome</keyword>
<comment type="subcellular location">
    <subcellularLocation>
        <location evidence="1">Membrane</location>
        <topology evidence="1">Multi-pass membrane protein</topology>
    </subcellularLocation>
</comment>
<evidence type="ECO:0000256" key="3">
    <source>
        <dbReference type="ARBA" id="ARBA00022989"/>
    </source>
</evidence>
<proteinExistence type="inferred from homology"/>
<dbReference type="GO" id="GO:0006955">
    <property type="term" value="P:immune response"/>
    <property type="evidence" value="ECO:0007669"/>
    <property type="project" value="TreeGrafter"/>
</dbReference>
<evidence type="ECO:0000256" key="2">
    <source>
        <dbReference type="ARBA" id="ARBA00022692"/>
    </source>
</evidence>
<dbReference type="PRINTS" id="PR00237">
    <property type="entry name" value="GPCRRHODOPSN"/>
</dbReference>
<dbReference type="PROSITE" id="PS50262">
    <property type="entry name" value="G_PROTEIN_RECEP_F1_2"/>
    <property type="match status" value="1"/>
</dbReference>
<evidence type="ECO:0000256" key="1">
    <source>
        <dbReference type="ARBA" id="ARBA00004141"/>
    </source>
</evidence>
<dbReference type="Proteomes" id="UP000694548">
    <property type="component" value="Chromosome sgr10"/>
</dbReference>
<dbReference type="InterPro" id="IPR050119">
    <property type="entry name" value="CCR1-9-like"/>
</dbReference>
<keyword evidence="4 8" id="KW-0297">G-protein coupled receptor</keyword>
<dbReference type="RefSeq" id="XP_015815560.3">
    <property type="nucleotide sequence ID" value="XM_015960074.3"/>
</dbReference>
<dbReference type="InterPro" id="IPR017452">
    <property type="entry name" value="GPCR_Rhodpsn_7TM"/>
</dbReference>
<feature type="transmembrane region" description="Helical" evidence="9">
    <location>
        <begin position="248"/>
        <end position="268"/>
    </location>
</feature>
<evidence type="ECO:0000256" key="4">
    <source>
        <dbReference type="ARBA" id="ARBA00023040"/>
    </source>
</evidence>
<dbReference type="InterPro" id="IPR000276">
    <property type="entry name" value="GPCR_Rhodpsn"/>
</dbReference>
<organism evidence="12 13">
    <name type="scientific">Nothobranchius furzeri</name>
    <name type="common">Turquoise killifish</name>
    <dbReference type="NCBI Taxonomy" id="105023"/>
    <lineage>
        <taxon>Eukaryota</taxon>
        <taxon>Metazoa</taxon>
        <taxon>Chordata</taxon>
        <taxon>Craniata</taxon>
        <taxon>Vertebrata</taxon>
        <taxon>Euteleostomi</taxon>
        <taxon>Actinopterygii</taxon>
        <taxon>Neopterygii</taxon>
        <taxon>Teleostei</taxon>
        <taxon>Neoteleostei</taxon>
        <taxon>Acanthomorphata</taxon>
        <taxon>Ovalentaria</taxon>
        <taxon>Atherinomorphae</taxon>
        <taxon>Cyprinodontiformes</taxon>
        <taxon>Nothobranchiidae</taxon>
        <taxon>Nothobranchius</taxon>
    </lineage>
</organism>
<protein>
    <submittedName>
        <fullName evidence="11 12">G-protein coupled receptor 15-like</fullName>
    </submittedName>
</protein>
<dbReference type="GO" id="GO:0019722">
    <property type="term" value="P:calcium-mediated signaling"/>
    <property type="evidence" value="ECO:0007669"/>
    <property type="project" value="TreeGrafter"/>
</dbReference>
<evidence type="ECO:0000259" key="10">
    <source>
        <dbReference type="PROSITE" id="PS50262"/>
    </source>
</evidence>
<feature type="transmembrane region" description="Helical" evidence="9">
    <location>
        <begin position="288"/>
        <end position="315"/>
    </location>
</feature>
<evidence type="ECO:0000313" key="12">
    <source>
        <dbReference type="Ensembl" id="ENSNFUP00015014552.1"/>
    </source>
</evidence>
<dbReference type="GO" id="GO:0016493">
    <property type="term" value="F:C-C chemokine receptor activity"/>
    <property type="evidence" value="ECO:0007669"/>
    <property type="project" value="TreeGrafter"/>
</dbReference>
<dbReference type="GO" id="GO:0019957">
    <property type="term" value="F:C-C chemokine binding"/>
    <property type="evidence" value="ECO:0007669"/>
    <property type="project" value="TreeGrafter"/>
</dbReference>
<dbReference type="Pfam" id="PF00001">
    <property type="entry name" value="7tm_1"/>
    <property type="match status" value="1"/>
</dbReference>
<dbReference type="EMBL" id="JAAVVJ010000014">
    <property type="protein sequence ID" value="KAF7208563.1"/>
    <property type="molecule type" value="Genomic_DNA"/>
</dbReference>
<dbReference type="PROSITE" id="PS00237">
    <property type="entry name" value="G_PROTEIN_RECEP_F1_1"/>
    <property type="match status" value="1"/>
</dbReference>
<name>A0A8C6L4A5_NOTFU</name>